<feature type="transmembrane region" description="Helical" evidence="10">
    <location>
        <begin position="74"/>
        <end position="92"/>
    </location>
</feature>
<keyword evidence="7" id="KW-0067">ATP-binding</keyword>
<dbReference type="PANTHER" id="PTHR24421:SF10">
    <property type="entry name" value="NITRATE_NITRITE SENSOR PROTEIN NARQ"/>
    <property type="match status" value="1"/>
</dbReference>
<feature type="region of interest" description="Disordered" evidence="9">
    <location>
        <begin position="354"/>
        <end position="379"/>
    </location>
</feature>
<dbReference type="PANTHER" id="PTHR24421">
    <property type="entry name" value="NITRATE/NITRITE SENSOR PROTEIN NARX-RELATED"/>
    <property type="match status" value="1"/>
</dbReference>
<evidence type="ECO:0000256" key="7">
    <source>
        <dbReference type="ARBA" id="ARBA00022840"/>
    </source>
</evidence>
<evidence type="ECO:0000256" key="8">
    <source>
        <dbReference type="ARBA" id="ARBA00023012"/>
    </source>
</evidence>
<evidence type="ECO:0000256" key="6">
    <source>
        <dbReference type="ARBA" id="ARBA00022777"/>
    </source>
</evidence>
<protein>
    <recommendedName>
        <fullName evidence="2">histidine kinase</fullName>
        <ecNumber evidence="2">2.7.13.3</ecNumber>
    </recommendedName>
</protein>
<organism evidence="12 13">
    <name type="scientific">Streptomyces lonegramiae</name>
    <dbReference type="NCBI Taxonomy" id="3075524"/>
    <lineage>
        <taxon>Bacteria</taxon>
        <taxon>Bacillati</taxon>
        <taxon>Actinomycetota</taxon>
        <taxon>Actinomycetes</taxon>
        <taxon>Kitasatosporales</taxon>
        <taxon>Streptomycetaceae</taxon>
        <taxon>Streptomyces</taxon>
    </lineage>
</organism>
<keyword evidence="6 12" id="KW-0418">Kinase</keyword>
<comment type="caution">
    <text evidence="12">The sequence shown here is derived from an EMBL/GenBank/DDBJ whole genome shotgun (WGS) entry which is preliminary data.</text>
</comment>
<reference evidence="12" key="1">
    <citation type="submission" date="2024-05" db="EMBL/GenBank/DDBJ databases">
        <title>30 novel species of actinomycetes from the DSMZ collection.</title>
        <authorList>
            <person name="Nouioui I."/>
        </authorList>
    </citation>
    <scope>NUCLEOTIDE SEQUENCE</scope>
    <source>
        <strain evidence="12">DSM 41529</strain>
    </source>
</reference>
<dbReference type="InterPro" id="IPR050482">
    <property type="entry name" value="Sensor_HK_TwoCompSys"/>
</dbReference>
<dbReference type="InterPro" id="IPR011712">
    <property type="entry name" value="Sig_transdc_His_kin_sub3_dim/P"/>
</dbReference>
<gene>
    <name evidence="12" type="ORF">RND15_13635</name>
</gene>
<evidence type="ECO:0000259" key="11">
    <source>
        <dbReference type="Pfam" id="PF07730"/>
    </source>
</evidence>
<dbReference type="Gene3D" id="3.30.565.10">
    <property type="entry name" value="Histidine kinase-like ATPase, C-terminal domain"/>
    <property type="match status" value="1"/>
</dbReference>
<keyword evidence="4" id="KW-0808">Transferase</keyword>
<dbReference type="RefSeq" id="WP_311724135.1">
    <property type="nucleotide sequence ID" value="NZ_JAVRFD010000005.1"/>
</dbReference>
<feature type="transmembrane region" description="Helical" evidence="10">
    <location>
        <begin position="129"/>
        <end position="147"/>
    </location>
</feature>
<evidence type="ECO:0000256" key="10">
    <source>
        <dbReference type="SAM" id="Phobius"/>
    </source>
</evidence>
<keyword evidence="8" id="KW-0902">Two-component regulatory system</keyword>
<keyword evidence="13" id="KW-1185">Reference proteome</keyword>
<keyword evidence="3" id="KW-0597">Phosphoprotein</keyword>
<evidence type="ECO:0000256" key="5">
    <source>
        <dbReference type="ARBA" id="ARBA00022741"/>
    </source>
</evidence>
<dbReference type="EC" id="2.7.13.3" evidence="2"/>
<comment type="catalytic activity">
    <reaction evidence="1">
        <text>ATP + protein L-histidine = ADP + protein N-phospho-L-histidine.</text>
        <dbReference type="EC" id="2.7.13.3"/>
    </reaction>
</comment>
<proteinExistence type="predicted"/>
<evidence type="ECO:0000313" key="13">
    <source>
        <dbReference type="Proteomes" id="UP001180754"/>
    </source>
</evidence>
<keyword evidence="5" id="KW-0547">Nucleotide-binding</keyword>
<dbReference type="EMBL" id="JAVRFD010000005">
    <property type="protein sequence ID" value="MDT0543735.1"/>
    <property type="molecule type" value="Genomic_DNA"/>
</dbReference>
<dbReference type="Pfam" id="PF07730">
    <property type="entry name" value="HisKA_3"/>
    <property type="match status" value="1"/>
</dbReference>
<accession>A0ABU2XDU7</accession>
<sequence length="379" mass="39432">MRSAEVACGVAAAAVAVAAVVALPEAGPLITLPAVAAAGSALLRRPRWGAWAAVVSVAATVAYRGPAGNETGPWWLVETAGLLTLLVPAAHAAEGRRGWALCVLPATAVTVLPLRITPNLEPPAQPAETAVICGLATIAALATLLAGRYLRALDRRRAGAVAEARRAQRLALARDLHDFVAHEVSGMLTQAQMGQVVAATDTHQAVATLLRIEEAGLRAMETLDRTVRMLDEETHGGECEQPALAELAAVVARFREGSAAQVELDLDPRIREVPTLAHRMVTEALTNVRRHAPGATRIRVAVRRTGRALSVSVVNDVRDISASGGDAPTGLPGGGRGLAALRARLAAEAATLTAGPTGTGGWQTAAKWPDSRIERRTAQ</sequence>
<dbReference type="GO" id="GO:0016301">
    <property type="term" value="F:kinase activity"/>
    <property type="evidence" value="ECO:0007669"/>
    <property type="project" value="UniProtKB-KW"/>
</dbReference>
<evidence type="ECO:0000256" key="3">
    <source>
        <dbReference type="ARBA" id="ARBA00022553"/>
    </source>
</evidence>
<evidence type="ECO:0000256" key="9">
    <source>
        <dbReference type="SAM" id="MobiDB-lite"/>
    </source>
</evidence>
<dbReference type="InterPro" id="IPR036890">
    <property type="entry name" value="HATPase_C_sf"/>
</dbReference>
<evidence type="ECO:0000256" key="1">
    <source>
        <dbReference type="ARBA" id="ARBA00000085"/>
    </source>
</evidence>
<feature type="transmembrane region" description="Helical" evidence="10">
    <location>
        <begin position="99"/>
        <end position="117"/>
    </location>
</feature>
<name>A0ABU2XDU7_9ACTN</name>
<evidence type="ECO:0000256" key="4">
    <source>
        <dbReference type="ARBA" id="ARBA00022679"/>
    </source>
</evidence>
<keyword evidence="10" id="KW-0812">Transmembrane</keyword>
<evidence type="ECO:0000313" key="12">
    <source>
        <dbReference type="EMBL" id="MDT0543735.1"/>
    </source>
</evidence>
<feature type="domain" description="Signal transduction histidine kinase subgroup 3 dimerisation and phosphoacceptor" evidence="11">
    <location>
        <begin position="169"/>
        <end position="232"/>
    </location>
</feature>
<dbReference type="Gene3D" id="1.20.5.1930">
    <property type="match status" value="1"/>
</dbReference>
<evidence type="ECO:0000256" key="2">
    <source>
        <dbReference type="ARBA" id="ARBA00012438"/>
    </source>
</evidence>
<dbReference type="SUPFAM" id="SSF55874">
    <property type="entry name" value="ATPase domain of HSP90 chaperone/DNA topoisomerase II/histidine kinase"/>
    <property type="match status" value="1"/>
</dbReference>
<feature type="compositionally biased region" description="Basic and acidic residues" evidence="9">
    <location>
        <begin position="369"/>
        <end position="379"/>
    </location>
</feature>
<keyword evidence="10" id="KW-1133">Transmembrane helix</keyword>
<dbReference type="Proteomes" id="UP001180754">
    <property type="component" value="Unassembled WGS sequence"/>
</dbReference>
<keyword evidence="10" id="KW-0472">Membrane</keyword>